<evidence type="ECO:0000313" key="7">
    <source>
        <dbReference type="Proteomes" id="UP000276603"/>
    </source>
</evidence>
<sequence length="430" mass="49321">MGDTLDNIKLRSEEVQEILTRVPHWMIRWGNTLFLSLIILVLAISWFIKYPDLIVSQAIITTKTPPQKEFAMVSAKFDSIHVGESQKVTKNTVLAVLENTANTEDVLYLQSIIDTIRLSDQSIEFPFDSLPILFLGDINQSFALFENSYFQYKLNKRLEPFSNEAIANKISLAELKKRLSSLEDQYALSKSELAFKESDLERHEGLYEKGVISQQEFENKKLEVLSSERNTKTLGASISQIREAIGGAKKTSKETEISRTREEIQLLKTTIQAFNQLKQAIKNWENTFVFKSEIDGKVSFMNYWDQNQSVFQGDLVFTIIPSNNLDYVAKLKTPSQNSGKIKLGQYVNVKLENYPETEFGILSGKVENISLTPDKDGFYLVDVSLPQEMITSYGKEIEFKQEMRGGAEIITEDLRLLERFFYQLKEAFER</sequence>
<keyword evidence="7" id="KW-1185">Reference proteome</keyword>
<feature type="transmembrane region" description="Helical" evidence="5">
    <location>
        <begin position="29"/>
        <end position="48"/>
    </location>
</feature>
<keyword evidence="3 5" id="KW-1133">Transmembrane helix</keyword>
<dbReference type="GO" id="GO:1990961">
    <property type="term" value="P:xenobiotic detoxification by transmembrane export across the plasma membrane"/>
    <property type="evidence" value="ECO:0007669"/>
    <property type="project" value="InterPro"/>
</dbReference>
<organism evidence="6 7">
    <name type="scientific">Ulvibacterium marinum</name>
    <dbReference type="NCBI Taxonomy" id="2419782"/>
    <lineage>
        <taxon>Bacteria</taxon>
        <taxon>Pseudomonadati</taxon>
        <taxon>Bacteroidota</taxon>
        <taxon>Flavobacteriia</taxon>
        <taxon>Flavobacteriales</taxon>
        <taxon>Flavobacteriaceae</taxon>
        <taxon>Ulvibacterium</taxon>
    </lineage>
</organism>
<dbReference type="Gene3D" id="2.40.30.170">
    <property type="match status" value="1"/>
</dbReference>
<evidence type="ECO:0000313" key="6">
    <source>
        <dbReference type="EMBL" id="RKN76902.1"/>
    </source>
</evidence>
<keyword evidence="4 5" id="KW-0472">Membrane</keyword>
<dbReference type="EMBL" id="RBCJ01000006">
    <property type="protein sequence ID" value="RKN76902.1"/>
    <property type="molecule type" value="Genomic_DNA"/>
</dbReference>
<dbReference type="GO" id="GO:0019898">
    <property type="term" value="C:extrinsic component of membrane"/>
    <property type="evidence" value="ECO:0007669"/>
    <property type="project" value="InterPro"/>
</dbReference>
<evidence type="ECO:0000256" key="1">
    <source>
        <dbReference type="ARBA" id="ARBA00004167"/>
    </source>
</evidence>
<reference evidence="6 7" key="1">
    <citation type="submission" date="2018-10" db="EMBL/GenBank/DDBJ databases">
        <title>Ulvibacterium marinum gen. nov., sp. nov., a novel marine bacterium of the family Flavobacteriaceae, isolated from a culture of the green alga Ulva prolifera.</title>
        <authorList>
            <person name="Zhang Z."/>
        </authorList>
    </citation>
    <scope>NUCLEOTIDE SEQUENCE [LARGE SCALE GENOMIC DNA]</scope>
    <source>
        <strain evidence="6 7">CCMM003</strain>
    </source>
</reference>
<dbReference type="AlphaFoldDB" id="A0A3B0BVA2"/>
<keyword evidence="2 5" id="KW-0812">Transmembrane</keyword>
<dbReference type="GO" id="GO:1990195">
    <property type="term" value="C:macrolide transmembrane transporter complex"/>
    <property type="evidence" value="ECO:0007669"/>
    <property type="project" value="InterPro"/>
</dbReference>
<dbReference type="OrthoDB" id="7057889at2"/>
<dbReference type="PANTHER" id="PTHR30386">
    <property type="entry name" value="MEMBRANE FUSION SUBUNIT OF EMRAB-TOLC MULTIDRUG EFFLUX PUMP"/>
    <property type="match status" value="1"/>
</dbReference>
<gene>
    <name evidence="6" type="ORF">D7Z94_24295</name>
</gene>
<dbReference type="RefSeq" id="WP_120714249.1">
    <property type="nucleotide sequence ID" value="NZ_RBCJ01000006.1"/>
</dbReference>
<protein>
    <submittedName>
        <fullName evidence="6">HlyD family efflux transporter periplasmic adaptor subunit</fullName>
    </submittedName>
</protein>
<comment type="caution">
    <text evidence="6">The sequence shown here is derived from an EMBL/GenBank/DDBJ whole genome shotgun (WGS) entry which is preliminary data.</text>
</comment>
<dbReference type="Proteomes" id="UP000276603">
    <property type="component" value="Unassembled WGS sequence"/>
</dbReference>
<name>A0A3B0BVA2_9FLAO</name>
<evidence type="ECO:0000256" key="3">
    <source>
        <dbReference type="ARBA" id="ARBA00022989"/>
    </source>
</evidence>
<dbReference type="InterPro" id="IPR030190">
    <property type="entry name" value="MacA_alpha-hairpin_sf"/>
</dbReference>
<evidence type="ECO:0000256" key="2">
    <source>
        <dbReference type="ARBA" id="ARBA00022692"/>
    </source>
</evidence>
<accession>A0A3B0BVA2</accession>
<evidence type="ECO:0000256" key="4">
    <source>
        <dbReference type="ARBA" id="ARBA00023136"/>
    </source>
</evidence>
<proteinExistence type="predicted"/>
<evidence type="ECO:0000256" key="5">
    <source>
        <dbReference type="SAM" id="Phobius"/>
    </source>
</evidence>
<dbReference type="PANTHER" id="PTHR30386:SF26">
    <property type="entry name" value="TRANSPORT PROTEIN COMB"/>
    <property type="match status" value="1"/>
</dbReference>
<dbReference type="Gene3D" id="6.10.140.1990">
    <property type="match status" value="1"/>
</dbReference>
<dbReference type="InterPro" id="IPR050739">
    <property type="entry name" value="MFP"/>
</dbReference>
<comment type="subcellular location">
    <subcellularLocation>
        <location evidence="1">Membrane</location>
        <topology evidence="1">Single-pass membrane protein</topology>
    </subcellularLocation>
</comment>